<keyword evidence="2" id="KW-0645">Protease</keyword>
<feature type="transmembrane region" description="Helical" evidence="6">
    <location>
        <begin position="27"/>
        <end position="48"/>
    </location>
</feature>
<dbReference type="KEGG" id="bvi:Bcep1808_0781"/>
<dbReference type="SUPFAM" id="SSF53474">
    <property type="entry name" value="alpha/beta-Hydrolases"/>
    <property type="match status" value="1"/>
</dbReference>
<gene>
    <name evidence="7" type="ordered locus">Bcep1808_0781</name>
</gene>
<dbReference type="InterPro" id="IPR001563">
    <property type="entry name" value="Peptidase_S10"/>
</dbReference>
<evidence type="ECO:0000313" key="7">
    <source>
        <dbReference type="EMBL" id="ABO53793.1"/>
    </source>
</evidence>
<evidence type="ECO:0000256" key="1">
    <source>
        <dbReference type="ARBA" id="ARBA00022645"/>
    </source>
</evidence>
<keyword evidence="4" id="KW-0378">Hydrolase</keyword>
<dbReference type="EMBL" id="CP000614">
    <property type="protein sequence ID" value="ABO53793.1"/>
    <property type="molecule type" value="Genomic_DNA"/>
</dbReference>
<dbReference type="Pfam" id="PF00450">
    <property type="entry name" value="Peptidase_S10"/>
    <property type="match status" value="1"/>
</dbReference>
<protein>
    <submittedName>
        <fullName evidence="7">Peptidase S10, serine carboxypeptidase</fullName>
    </submittedName>
</protein>
<sequence length="627" mass="66907">MILCADGIYRSIREAVMTTRKSLKDGFALFGTTLSVPLAAAAAAALLVTGCGGDDGSGPSAATAAAATAANGSTSATTNATAAVPADQPYVDDDVYGTGPDDAVTDSAEGAAVVHRQVAIGGKTIQYTATTGHLTTIDPVTSAPNAKMFYVAYTQDNPDPSKPRPVTFFYNGGPGSSSVYLLLGSFGPKRLQSSFPNFTPPAPYKLLDNPDSLLDRTDLVFINPVGTGYSTAIAPAKNKDFWGTDQDARSIDRFIQRYLTKYSRWNSPKFLFGESYGTARSAVVSWVLHEDGIDLNGITLQSSILDYANALSAPGTFPTLAADAFYWKKTTLNPAPTDLDAYMAQARHYADDTLAPLAQKPNPQDGGFVNVRLNLNQRTAQQMGAYIGTDATTLIQTFGNPAALGNVPSSDDNPPYTFFLTLVPGIQIGQYDGRANFTGKGIAPYILPNSGSNDPSITNVGGAYTVMWNSYINTDLKYTSTSSFVDLNDQVFNNWDFSHTDPTGANKGGGNTLYTAGDLAATMSVNPDLKVLSANGYFDAVTPFHQTELTLAQMPLDPTLKAQNLTIKNYPSGHMIYLNDASRTALKGDLGSFYDGILANRGALQRVLKLQARTLQMKQQQLQQQGQ</sequence>
<dbReference type="AlphaFoldDB" id="A4JBZ0"/>
<dbReference type="GO" id="GO:0004185">
    <property type="term" value="F:serine-type carboxypeptidase activity"/>
    <property type="evidence" value="ECO:0007669"/>
    <property type="project" value="InterPro"/>
</dbReference>
<dbReference type="eggNOG" id="COG2939">
    <property type="taxonomic scope" value="Bacteria"/>
</dbReference>
<keyword evidence="5" id="KW-0325">Glycoprotein</keyword>
<evidence type="ECO:0000256" key="3">
    <source>
        <dbReference type="ARBA" id="ARBA00022729"/>
    </source>
</evidence>
<evidence type="ECO:0000256" key="5">
    <source>
        <dbReference type="ARBA" id="ARBA00023180"/>
    </source>
</evidence>
<dbReference type="GO" id="GO:0006508">
    <property type="term" value="P:proteolysis"/>
    <property type="evidence" value="ECO:0007669"/>
    <property type="project" value="UniProtKB-KW"/>
</dbReference>
<dbReference type="PANTHER" id="PTHR11802:SF3">
    <property type="entry name" value="RETINOID-INDUCIBLE SERINE CARBOXYPEPTIDASE"/>
    <property type="match status" value="1"/>
</dbReference>
<evidence type="ECO:0000256" key="2">
    <source>
        <dbReference type="ARBA" id="ARBA00022670"/>
    </source>
</evidence>
<proteinExistence type="predicted"/>
<dbReference type="HOGENOM" id="CLU_032786_0_0_4"/>
<keyword evidence="6" id="KW-1133">Transmembrane helix</keyword>
<keyword evidence="6" id="KW-0812">Transmembrane</keyword>
<dbReference type="InterPro" id="IPR029058">
    <property type="entry name" value="AB_hydrolase_fold"/>
</dbReference>
<dbReference type="Proteomes" id="UP000002287">
    <property type="component" value="Chromosome 1"/>
</dbReference>
<dbReference type="Gene3D" id="3.40.50.1820">
    <property type="entry name" value="alpha/beta hydrolase"/>
    <property type="match status" value="1"/>
</dbReference>
<evidence type="ECO:0000313" key="8">
    <source>
        <dbReference type="Proteomes" id="UP000002287"/>
    </source>
</evidence>
<organism evidence="7 8">
    <name type="scientific">Burkholderia vietnamiensis (strain G4 / LMG 22486)</name>
    <name type="common">Burkholderia cepacia (strain R1808)</name>
    <dbReference type="NCBI Taxonomy" id="269482"/>
    <lineage>
        <taxon>Bacteria</taxon>
        <taxon>Pseudomonadati</taxon>
        <taxon>Pseudomonadota</taxon>
        <taxon>Betaproteobacteria</taxon>
        <taxon>Burkholderiales</taxon>
        <taxon>Burkholderiaceae</taxon>
        <taxon>Burkholderia</taxon>
        <taxon>Burkholderia cepacia complex</taxon>
    </lineage>
</organism>
<accession>A4JBZ0</accession>
<evidence type="ECO:0000256" key="4">
    <source>
        <dbReference type="ARBA" id="ARBA00022801"/>
    </source>
</evidence>
<keyword evidence="3" id="KW-0732">Signal</keyword>
<dbReference type="ESTHER" id="burvg-a4jbz0">
    <property type="family name" value="Carboxypeptidase_S10"/>
</dbReference>
<keyword evidence="6" id="KW-0472">Membrane</keyword>
<reference evidence="8" key="1">
    <citation type="submission" date="2007-03" db="EMBL/GenBank/DDBJ databases">
        <title>Complete sequence of chromosome 1 of Burkholderia vietnamiensis G4.</title>
        <authorList>
            <consortium name="US DOE Joint Genome Institute"/>
            <person name="Copeland A."/>
            <person name="Lucas S."/>
            <person name="Lapidus A."/>
            <person name="Barry K."/>
            <person name="Detter J.C."/>
            <person name="Glavina del Rio T."/>
            <person name="Hammon N."/>
            <person name="Israni S."/>
            <person name="Dalin E."/>
            <person name="Tice H."/>
            <person name="Pitluck S."/>
            <person name="Chain P."/>
            <person name="Malfatti S."/>
            <person name="Shin M."/>
            <person name="Vergez L."/>
            <person name="Schmutz J."/>
            <person name="Larimer F."/>
            <person name="Land M."/>
            <person name="Hauser L."/>
            <person name="Kyrpides N."/>
            <person name="Tiedje J."/>
            <person name="Richardson P."/>
        </authorList>
    </citation>
    <scope>NUCLEOTIDE SEQUENCE [LARGE SCALE GENOMIC DNA]</scope>
    <source>
        <strain evidence="8">G4 / LMG 22486</strain>
    </source>
</reference>
<evidence type="ECO:0000256" key="6">
    <source>
        <dbReference type="SAM" id="Phobius"/>
    </source>
</evidence>
<name>A4JBZ0_BURVG</name>
<dbReference type="PANTHER" id="PTHR11802">
    <property type="entry name" value="SERINE PROTEASE FAMILY S10 SERINE CARBOXYPEPTIDASE"/>
    <property type="match status" value="1"/>
</dbReference>
<keyword evidence="1 7" id="KW-0121">Carboxypeptidase</keyword>